<proteinExistence type="predicted"/>
<accession>A0A2P2PZF0</accession>
<reference evidence="1" key="1">
    <citation type="submission" date="2018-02" db="EMBL/GenBank/DDBJ databases">
        <title>Rhizophora mucronata_Transcriptome.</title>
        <authorList>
            <person name="Meera S.P."/>
            <person name="Sreeshan A."/>
            <person name="Augustine A."/>
        </authorList>
    </citation>
    <scope>NUCLEOTIDE SEQUENCE</scope>
    <source>
        <tissue evidence="1">Leaf</tissue>
    </source>
</reference>
<dbReference type="AlphaFoldDB" id="A0A2P2PZF0"/>
<sequence>MCKLIGGPINKMMGKCG</sequence>
<protein>
    <submittedName>
        <fullName evidence="1">Uncharacterized protein</fullName>
    </submittedName>
</protein>
<organism evidence="1">
    <name type="scientific">Rhizophora mucronata</name>
    <name type="common">Asiatic mangrove</name>
    <dbReference type="NCBI Taxonomy" id="61149"/>
    <lineage>
        <taxon>Eukaryota</taxon>
        <taxon>Viridiplantae</taxon>
        <taxon>Streptophyta</taxon>
        <taxon>Embryophyta</taxon>
        <taxon>Tracheophyta</taxon>
        <taxon>Spermatophyta</taxon>
        <taxon>Magnoliopsida</taxon>
        <taxon>eudicotyledons</taxon>
        <taxon>Gunneridae</taxon>
        <taxon>Pentapetalae</taxon>
        <taxon>rosids</taxon>
        <taxon>fabids</taxon>
        <taxon>Malpighiales</taxon>
        <taxon>Rhizophoraceae</taxon>
        <taxon>Rhizophora</taxon>
    </lineage>
</organism>
<name>A0A2P2PZF0_RHIMU</name>
<evidence type="ECO:0000313" key="1">
    <source>
        <dbReference type="EMBL" id="MBX60033.1"/>
    </source>
</evidence>
<dbReference type="EMBL" id="GGEC01079549">
    <property type="protein sequence ID" value="MBX60033.1"/>
    <property type="molecule type" value="Transcribed_RNA"/>
</dbReference>